<feature type="transmembrane region" description="Helical" evidence="9">
    <location>
        <begin position="158"/>
        <end position="177"/>
    </location>
</feature>
<dbReference type="PANTHER" id="PTHR42703">
    <property type="entry name" value="NADH DEHYDROGENASE"/>
    <property type="match status" value="1"/>
</dbReference>
<evidence type="ECO:0000256" key="5">
    <source>
        <dbReference type="ARBA" id="ARBA00022692"/>
    </source>
</evidence>
<feature type="transmembrane region" description="Helical" evidence="9">
    <location>
        <begin position="401"/>
        <end position="422"/>
    </location>
</feature>
<dbReference type="RefSeq" id="WP_184147403.1">
    <property type="nucleotide sequence ID" value="NZ_JACHFM010000001.1"/>
</dbReference>
<keyword evidence="4" id="KW-1003">Cell membrane</keyword>
<keyword evidence="7 9" id="KW-0472">Membrane</keyword>
<evidence type="ECO:0000256" key="1">
    <source>
        <dbReference type="ARBA" id="ARBA00002378"/>
    </source>
</evidence>
<feature type="transmembrane region" description="Helical" evidence="9">
    <location>
        <begin position="30"/>
        <end position="50"/>
    </location>
</feature>
<evidence type="ECO:0000256" key="8">
    <source>
        <dbReference type="RuleBase" id="RU000320"/>
    </source>
</evidence>
<dbReference type="InterPro" id="IPR050586">
    <property type="entry name" value="CPA3_Na-H_Antiporter_D"/>
</dbReference>
<comment type="subcellular location">
    <subcellularLocation>
        <location evidence="2">Cell membrane</location>
        <topology evidence="2">Multi-pass membrane protein</topology>
    </subcellularLocation>
    <subcellularLocation>
        <location evidence="8">Membrane</location>
        <topology evidence="8">Multi-pass membrane protein</topology>
    </subcellularLocation>
</comment>
<keyword evidence="6 9" id="KW-1133">Transmembrane helix</keyword>
<feature type="domain" description="NADH:quinone oxidoreductase/Mrp antiporter transmembrane" evidence="10">
    <location>
        <begin position="125"/>
        <end position="413"/>
    </location>
</feature>
<feature type="transmembrane region" description="Helical" evidence="9">
    <location>
        <begin position="198"/>
        <end position="217"/>
    </location>
</feature>
<dbReference type="GO" id="GO:0005886">
    <property type="term" value="C:plasma membrane"/>
    <property type="evidence" value="ECO:0007669"/>
    <property type="project" value="UniProtKB-SubCell"/>
</dbReference>
<feature type="transmembrane region" description="Helical" evidence="9">
    <location>
        <begin position="266"/>
        <end position="288"/>
    </location>
</feature>
<evidence type="ECO:0000256" key="4">
    <source>
        <dbReference type="ARBA" id="ARBA00022475"/>
    </source>
</evidence>
<evidence type="ECO:0000256" key="7">
    <source>
        <dbReference type="ARBA" id="ARBA00023136"/>
    </source>
</evidence>
<name>A0A840SGI9_9RHOB</name>
<evidence type="ECO:0000256" key="2">
    <source>
        <dbReference type="ARBA" id="ARBA00004651"/>
    </source>
</evidence>
<evidence type="ECO:0000256" key="9">
    <source>
        <dbReference type="SAM" id="Phobius"/>
    </source>
</evidence>
<dbReference type="GO" id="GO:0042773">
    <property type="term" value="P:ATP synthesis coupled electron transport"/>
    <property type="evidence" value="ECO:0007669"/>
    <property type="project" value="InterPro"/>
</dbReference>
<feature type="transmembrane region" description="Helical" evidence="9">
    <location>
        <begin position="443"/>
        <end position="467"/>
    </location>
</feature>
<evidence type="ECO:0000259" key="10">
    <source>
        <dbReference type="Pfam" id="PF00361"/>
    </source>
</evidence>
<evidence type="ECO:0000256" key="6">
    <source>
        <dbReference type="ARBA" id="ARBA00022989"/>
    </source>
</evidence>
<accession>A0A840SGI9</accession>
<keyword evidence="5 8" id="KW-0812">Transmembrane</keyword>
<feature type="transmembrane region" description="Helical" evidence="9">
    <location>
        <begin position="363"/>
        <end position="381"/>
    </location>
</feature>
<dbReference type="PANTHER" id="PTHR42703:SF1">
    <property type="entry name" value="NA(+)_H(+) ANTIPORTER SUBUNIT D1"/>
    <property type="match status" value="1"/>
</dbReference>
<feature type="transmembrane region" description="Helical" evidence="9">
    <location>
        <begin position="294"/>
        <end position="325"/>
    </location>
</feature>
<gene>
    <name evidence="11" type="ORF">HNP73_000908</name>
</gene>
<dbReference type="InterPro" id="IPR003918">
    <property type="entry name" value="NADH_UbQ_OxRdtase"/>
</dbReference>
<comment type="function">
    <text evidence="1">NDH-1 shuttles electrons from NADH, via FMN and iron-sulfur (Fe-S) centers, to quinones in the respiratory chain. The immediate electron acceptor for the enzyme in this species is believed to be ubiquinone. Couples the redox reaction to proton translocation (for every two electrons transferred, four hydrogen ions are translocated across the cytoplasmic membrane), and thus conserves the redox energy in a proton gradient.</text>
</comment>
<sequence length="494" mass="50439">MLLFLPLALPFTTAVLTLLAWRTPGLRRTISLAGALALLVSGGAILARVLETGPFAEQAGGWPAPFGITLVADGLAAAFVALTGLTAVLALIFARADVTAAEEHAGFHPLVHAMLAGISGAFLTGDLFNMYVWFEVMLISTFGLLVIGSGTLDGAMKYVGLNLIGTVAFITGVGLLYGTTGALNMADLHARLMDRADAPVLVAAALLVFAFAAKAALAPLHFWLPASYHTPAFTTSALFAALLTKVGVYALLRVFSLVFDTPGTPIASLLLGLALVSMLIGCLGALVMPSVRRVLGFSITASIGAMVLGLAVGTPLALAAAVLYAGQDVLVKAGLFLGAGAIHRTTGSEDLARSGGLWRGQPFVALLILVPALALAGMPPFSGFWPKLMLVRATLEAGEGWLAAAVLVMGLLTLIAMARVWADAVWAAGPAEATPARLPAAMLVPLAVLAVLVVAAGIWAGPLVAFAETVAGQILDPTAYIAAVMGQPVAGGTP</sequence>
<dbReference type="GO" id="GO:0008137">
    <property type="term" value="F:NADH dehydrogenase (ubiquinone) activity"/>
    <property type="evidence" value="ECO:0007669"/>
    <property type="project" value="InterPro"/>
</dbReference>
<feature type="transmembrane region" description="Helical" evidence="9">
    <location>
        <begin position="237"/>
        <end position="259"/>
    </location>
</feature>
<feature type="transmembrane region" description="Helical" evidence="9">
    <location>
        <begin position="70"/>
        <end position="94"/>
    </location>
</feature>
<dbReference type="EMBL" id="JACHFM010000001">
    <property type="protein sequence ID" value="MBB5220987.1"/>
    <property type="molecule type" value="Genomic_DNA"/>
</dbReference>
<dbReference type="InterPro" id="IPR001750">
    <property type="entry name" value="ND/Mrp_TM"/>
</dbReference>
<keyword evidence="12" id="KW-1185">Reference proteome</keyword>
<dbReference type="Pfam" id="PF00361">
    <property type="entry name" value="Proton_antipo_M"/>
    <property type="match status" value="1"/>
</dbReference>
<feature type="transmembrane region" description="Helical" evidence="9">
    <location>
        <begin position="106"/>
        <end position="124"/>
    </location>
</feature>
<feature type="transmembrane region" description="Helical" evidence="9">
    <location>
        <begin position="131"/>
        <end position="152"/>
    </location>
</feature>
<reference evidence="11 12" key="1">
    <citation type="submission" date="2020-08" db="EMBL/GenBank/DDBJ databases">
        <title>Genomic Encyclopedia of Type Strains, Phase IV (KMG-IV): sequencing the most valuable type-strain genomes for metagenomic binning, comparative biology and taxonomic classification.</title>
        <authorList>
            <person name="Goeker M."/>
        </authorList>
    </citation>
    <scope>NUCLEOTIDE SEQUENCE [LARGE SCALE GENOMIC DNA]</scope>
    <source>
        <strain evidence="11 12">DSM 101730</strain>
    </source>
</reference>
<evidence type="ECO:0000313" key="12">
    <source>
        <dbReference type="Proteomes" id="UP000549457"/>
    </source>
</evidence>
<evidence type="ECO:0000256" key="3">
    <source>
        <dbReference type="ARBA" id="ARBA00005346"/>
    </source>
</evidence>
<proteinExistence type="inferred from homology"/>
<dbReference type="PRINTS" id="PR01437">
    <property type="entry name" value="NUOXDRDTASE4"/>
</dbReference>
<evidence type="ECO:0000313" key="11">
    <source>
        <dbReference type="EMBL" id="MBB5220987.1"/>
    </source>
</evidence>
<protein>
    <submittedName>
        <fullName evidence="11">Multicomponent Na+:H+ antiporter subunit D</fullName>
    </submittedName>
</protein>
<organism evidence="11 12">
    <name type="scientific">Amaricoccus macauensis</name>
    <dbReference type="NCBI Taxonomy" id="57001"/>
    <lineage>
        <taxon>Bacteria</taxon>
        <taxon>Pseudomonadati</taxon>
        <taxon>Pseudomonadota</taxon>
        <taxon>Alphaproteobacteria</taxon>
        <taxon>Rhodobacterales</taxon>
        <taxon>Paracoccaceae</taxon>
        <taxon>Amaricoccus</taxon>
    </lineage>
</organism>
<dbReference type="Proteomes" id="UP000549457">
    <property type="component" value="Unassembled WGS sequence"/>
</dbReference>
<comment type="similarity">
    <text evidence="3">Belongs to the CPA3 antiporters (TC 2.A.63) subunit D family.</text>
</comment>
<dbReference type="AlphaFoldDB" id="A0A840SGI9"/>
<comment type="caution">
    <text evidence="11">The sequence shown here is derived from an EMBL/GenBank/DDBJ whole genome shotgun (WGS) entry which is preliminary data.</text>
</comment>